<keyword evidence="4" id="KW-0233">DNA recombination</keyword>
<dbReference type="AlphaFoldDB" id="A0A098LB20"/>
<evidence type="ECO:0000313" key="8">
    <source>
        <dbReference type="Proteomes" id="UP000030185"/>
    </source>
</evidence>
<protein>
    <recommendedName>
        <fullName evidence="9">DNA recombination protein RmuC</fullName>
    </recommendedName>
</protein>
<evidence type="ECO:0000313" key="7">
    <source>
        <dbReference type="EMBL" id="GAL83639.1"/>
    </source>
</evidence>
<dbReference type="Proteomes" id="UP000030185">
    <property type="component" value="Unassembled WGS sequence"/>
</dbReference>
<comment type="similarity">
    <text evidence="2">Belongs to the RmuC family.</text>
</comment>
<dbReference type="GO" id="GO:0006310">
    <property type="term" value="P:DNA recombination"/>
    <property type="evidence" value="ECO:0007669"/>
    <property type="project" value="UniProtKB-KW"/>
</dbReference>
<keyword evidence="6" id="KW-1133">Transmembrane helix</keyword>
<dbReference type="PANTHER" id="PTHR30563:SF0">
    <property type="entry name" value="DNA RECOMBINATION PROTEIN RMUC"/>
    <property type="match status" value="1"/>
</dbReference>
<name>A0A098LB20_9BACT</name>
<accession>A0A098LB20</accession>
<feature type="coiled-coil region" evidence="5">
    <location>
        <begin position="49"/>
        <end position="195"/>
    </location>
</feature>
<dbReference type="STRING" id="153721.MYP_866"/>
<evidence type="ECO:0000256" key="2">
    <source>
        <dbReference type="ARBA" id="ARBA00009840"/>
    </source>
</evidence>
<evidence type="ECO:0000256" key="1">
    <source>
        <dbReference type="ARBA" id="ARBA00003416"/>
    </source>
</evidence>
<keyword evidence="6" id="KW-0472">Membrane</keyword>
<keyword evidence="3 5" id="KW-0175">Coiled coil</keyword>
<dbReference type="eggNOG" id="COG1322">
    <property type="taxonomic scope" value="Bacteria"/>
</dbReference>
<dbReference type="EMBL" id="BBLT01000001">
    <property type="protein sequence ID" value="GAL83639.1"/>
    <property type="molecule type" value="Genomic_DNA"/>
</dbReference>
<proteinExistence type="inferred from homology"/>
<organism evidence="7 8">
    <name type="scientific">Sporocytophaga myxococcoides</name>
    <dbReference type="NCBI Taxonomy" id="153721"/>
    <lineage>
        <taxon>Bacteria</taxon>
        <taxon>Pseudomonadati</taxon>
        <taxon>Bacteroidota</taxon>
        <taxon>Cytophagia</taxon>
        <taxon>Cytophagales</taxon>
        <taxon>Cytophagaceae</taxon>
        <taxon>Sporocytophaga</taxon>
    </lineage>
</organism>
<reference evidence="7 8" key="1">
    <citation type="submission" date="2014-09" db="EMBL/GenBank/DDBJ databases">
        <title>Sporocytophaga myxococcoides PG-01 genome sequencing.</title>
        <authorList>
            <person name="Liu L."/>
            <person name="Gao P.J."/>
            <person name="Chen G.J."/>
            <person name="Wang L.S."/>
        </authorList>
    </citation>
    <scope>NUCLEOTIDE SEQUENCE [LARGE SCALE GENOMIC DNA]</scope>
    <source>
        <strain evidence="7 8">PG-01</strain>
    </source>
</reference>
<dbReference type="InterPro" id="IPR003798">
    <property type="entry name" value="DNA_recombination_RmuC"/>
</dbReference>
<comment type="caution">
    <text evidence="7">The sequence shown here is derived from an EMBL/GenBank/DDBJ whole genome shotgun (WGS) entry which is preliminary data.</text>
</comment>
<sequence length="540" mass="61329">MDIKSVILGILIGGGIAYIILNLLNKSKNVSIEEFDELAAQHNEAITNLKLSESKVKMLQETNDKLSNKLASKENDVTQLLPEVTSLEVKLSNSKEKISELSHELTAEREMNKNHQNDINIHKQTISELCANKRSLTENLTKQNELNDKQVRQIEELTAKITDLTAQVSILRANNTALSEKLSTQKEEVEGLQKTAHLQFEKIANKLFEEKSKSFTETNKTNIETLLNPLKEDINKFKEKVESTHTEDTKQRTTLEERIKGLIEQTNKVSEEANSLAAALKGKAQKRGNWGEMILEKILESSGLTKDREYFVQQSIKDEEGKNQRLDVRVNLPDERVIIIDSKVSLIAYDSYSACEDIDGQSKFLTEHINATKLHIDQLSSKKYDNIETALDFTMMFIPIEPAYLLAIQGDSDLWSYAYSKRILLVSPTTLIACLKLFSDLWRREWQNKNAMDIVKRGELLYEKFVGFTENFEEIGNKLNSTQKAYENALGQLKTGRGNVISQAIQLKNLGLKSDKKVSDKLSPLSMDDTEIEVEKDIEQ</sequence>
<keyword evidence="8" id="KW-1185">Reference proteome</keyword>
<evidence type="ECO:0000256" key="4">
    <source>
        <dbReference type="ARBA" id="ARBA00023172"/>
    </source>
</evidence>
<gene>
    <name evidence="7" type="ORF">MYP_866</name>
</gene>
<keyword evidence="6" id="KW-0812">Transmembrane</keyword>
<evidence type="ECO:0000256" key="6">
    <source>
        <dbReference type="SAM" id="Phobius"/>
    </source>
</evidence>
<evidence type="ECO:0000256" key="5">
    <source>
        <dbReference type="SAM" id="Coils"/>
    </source>
</evidence>
<dbReference type="Pfam" id="PF02646">
    <property type="entry name" value="RmuC"/>
    <property type="match status" value="1"/>
</dbReference>
<dbReference type="PANTHER" id="PTHR30563">
    <property type="entry name" value="DNA RECOMBINATION PROTEIN RMUC"/>
    <property type="match status" value="1"/>
</dbReference>
<evidence type="ECO:0008006" key="9">
    <source>
        <dbReference type="Google" id="ProtNLM"/>
    </source>
</evidence>
<dbReference type="RefSeq" id="WP_052429930.1">
    <property type="nucleotide sequence ID" value="NZ_BBLT01000001.1"/>
</dbReference>
<feature type="transmembrane region" description="Helical" evidence="6">
    <location>
        <begin position="6"/>
        <end position="24"/>
    </location>
</feature>
<comment type="function">
    <text evidence="1">Involved in DNA recombination.</text>
</comment>
<evidence type="ECO:0000256" key="3">
    <source>
        <dbReference type="ARBA" id="ARBA00023054"/>
    </source>
</evidence>
<dbReference type="OrthoDB" id="370725at2"/>